<evidence type="ECO:0008006" key="5">
    <source>
        <dbReference type="Google" id="ProtNLM"/>
    </source>
</evidence>
<feature type="signal peptide" evidence="2">
    <location>
        <begin position="1"/>
        <end position="27"/>
    </location>
</feature>
<comment type="caution">
    <text evidence="3">The sequence shown here is derived from an EMBL/GenBank/DDBJ whole genome shotgun (WGS) entry which is preliminary data.</text>
</comment>
<proteinExistence type="predicted"/>
<dbReference type="EMBL" id="JBHSXS010000003">
    <property type="protein sequence ID" value="MFC6879722.1"/>
    <property type="molecule type" value="Genomic_DNA"/>
</dbReference>
<sequence>MIKTALKTGAVAATLAGAAFVATPAMANTNGNNNGQANGNNVNVQIVGGYGVTCGSVSLAGQSGTDCNGNGVHNHGNDSESGAIAGNDD</sequence>
<dbReference type="RefSeq" id="WP_160821675.1">
    <property type="nucleotide sequence ID" value="NZ_JBHSXE010000001.1"/>
</dbReference>
<evidence type="ECO:0000313" key="4">
    <source>
        <dbReference type="Proteomes" id="UP001596380"/>
    </source>
</evidence>
<name>A0ABW2CD58_9ACTN</name>
<gene>
    <name evidence="3" type="ORF">ACFQKB_08085</name>
</gene>
<keyword evidence="2" id="KW-0732">Signal</keyword>
<evidence type="ECO:0000256" key="2">
    <source>
        <dbReference type="SAM" id="SignalP"/>
    </source>
</evidence>
<accession>A0ABW2CD58</accession>
<protein>
    <recommendedName>
        <fullName evidence="5">DUF320 domain-containing protein</fullName>
    </recommendedName>
</protein>
<evidence type="ECO:0000256" key="1">
    <source>
        <dbReference type="SAM" id="MobiDB-lite"/>
    </source>
</evidence>
<feature type="chain" id="PRO_5045968043" description="DUF320 domain-containing protein" evidence="2">
    <location>
        <begin position="28"/>
        <end position="89"/>
    </location>
</feature>
<reference evidence="4" key="1">
    <citation type="journal article" date="2019" name="Int. J. Syst. Evol. Microbiol.">
        <title>The Global Catalogue of Microorganisms (GCM) 10K type strain sequencing project: providing services to taxonomists for standard genome sequencing and annotation.</title>
        <authorList>
            <consortium name="The Broad Institute Genomics Platform"/>
            <consortium name="The Broad Institute Genome Sequencing Center for Infectious Disease"/>
            <person name="Wu L."/>
            <person name="Ma J."/>
        </authorList>
    </citation>
    <scope>NUCLEOTIDE SEQUENCE [LARGE SCALE GENOMIC DNA]</scope>
    <source>
        <strain evidence="4">JCM 3369</strain>
    </source>
</reference>
<feature type="region of interest" description="Disordered" evidence="1">
    <location>
        <begin position="67"/>
        <end position="89"/>
    </location>
</feature>
<evidence type="ECO:0000313" key="3">
    <source>
        <dbReference type="EMBL" id="MFC6879722.1"/>
    </source>
</evidence>
<keyword evidence="4" id="KW-1185">Reference proteome</keyword>
<organism evidence="3 4">
    <name type="scientific">Actinomadura yumaensis</name>
    <dbReference type="NCBI Taxonomy" id="111807"/>
    <lineage>
        <taxon>Bacteria</taxon>
        <taxon>Bacillati</taxon>
        <taxon>Actinomycetota</taxon>
        <taxon>Actinomycetes</taxon>
        <taxon>Streptosporangiales</taxon>
        <taxon>Thermomonosporaceae</taxon>
        <taxon>Actinomadura</taxon>
    </lineage>
</organism>
<dbReference type="Proteomes" id="UP001596380">
    <property type="component" value="Unassembled WGS sequence"/>
</dbReference>